<evidence type="ECO:0000313" key="1">
    <source>
        <dbReference type="EMBL" id="KAK3289152.1"/>
    </source>
</evidence>
<dbReference type="Proteomes" id="UP001190700">
    <property type="component" value="Unassembled WGS sequence"/>
</dbReference>
<dbReference type="AlphaFoldDB" id="A0AAE0H3D6"/>
<organism evidence="1 2">
    <name type="scientific">Cymbomonas tetramitiformis</name>
    <dbReference type="NCBI Taxonomy" id="36881"/>
    <lineage>
        <taxon>Eukaryota</taxon>
        <taxon>Viridiplantae</taxon>
        <taxon>Chlorophyta</taxon>
        <taxon>Pyramimonadophyceae</taxon>
        <taxon>Pyramimonadales</taxon>
        <taxon>Pyramimonadaceae</taxon>
        <taxon>Cymbomonas</taxon>
    </lineage>
</organism>
<dbReference type="EMBL" id="LGRX02000217">
    <property type="protein sequence ID" value="KAK3289152.1"/>
    <property type="molecule type" value="Genomic_DNA"/>
</dbReference>
<comment type="caution">
    <text evidence="1">The sequence shown here is derived from an EMBL/GenBank/DDBJ whole genome shotgun (WGS) entry which is preliminary data.</text>
</comment>
<protein>
    <submittedName>
        <fullName evidence="1">Uncharacterized protein</fullName>
    </submittedName>
</protein>
<name>A0AAE0H3D6_9CHLO</name>
<accession>A0AAE0H3D6</accession>
<gene>
    <name evidence="1" type="ORF">CYMTET_3398</name>
</gene>
<evidence type="ECO:0000313" key="2">
    <source>
        <dbReference type="Proteomes" id="UP001190700"/>
    </source>
</evidence>
<reference evidence="1 2" key="1">
    <citation type="journal article" date="2015" name="Genome Biol. Evol.">
        <title>Comparative Genomics of a Bacterivorous Green Alga Reveals Evolutionary Causalities and Consequences of Phago-Mixotrophic Mode of Nutrition.</title>
        <authorList>
            <person name="Burns J.A."/>
            <person name="Paasch A."/>
            <person name="Narechania A."/>
            <person name="Kim E."/>
        </authorList>
    </citation>
    <scope>NUCLEOTIDE SEQUENCE [LARGE SCALE GENOMIC DNA]</scope>
    <source>
        <strain evidence="1 2">PLY_AMNH</strain>
    </source>
</reference>
<proteinExistence type="predicted"/>
<sequence length="294" mass="30547">MRFTAQDKDGAKDMEYVAGTSPSPCVPTCEQCKWTTAALLTLLGFTTTRGADSPTATFSANASPASFPRGFDSPTASTFTSPASTPTDNGAFGNDKKDFALSRALLQSSCEPYSEAACKDAATALQLSLGAEDYAFAADFGSKYPRGCVGVSSGTFEGSAFFGLGGTEAENSADVSDPYYRPANYDCSGVGASMFSSGTNCNAHGCAQIDSIDGCSAAAAELGLVNTDTGSKNKEDQPLGCYWRASKERAYWNKAETTSEECSSDYSCVCNCISGACPAIGSLEQDFVLTVPCS</sequence>
<keyword evidence="2" id="KW-1185">Reference proteome</keyword>